<name>A0ABU5TCK2_9CYAN</name>
<dbReference type="InterPro" id="IPR011990">
    <property type="entry name" value="TPR-like_helical_dom_sf"/>
</dbReference>
<dbReference type="Pfam" id="PF13176">
    <property type="entry name" value="TPR_7"/>
    <property type="match status" value="1"/>
</dbReference>
<dbReference type="PROSITE" id="PS50005">
    <property type="entry name" value="TPR"/>
    <property type="match status" value="1"/>
</dbReference>
<dbReference type="Proteomes" id="UP001301388">
    <property type="component" value="Unassembled WGS sequence"/>
</dbReference>
<comment type="subcellular location">
    <subcellularLocation>
        <location evidence="1">Cytoplasm</location>
    </subcellularLocation>
</comment>
<evidence type="ECO:0000256" key="2">
    <source>
        <dbReference type="ARBA" id="ARBA00022490"/>
    </source>
</evidence>
<dbReference type="PANTHER" id="PTHR45954:SF1">
    <property type="entry name" value="LD33695P"/>
    <property type="match status" value="1"/>
</dbReference>
<keyword evidence="2" id="KW-0963">Cytoplasm</keyword>
<evidence type="ECO:0000256" key="4">
    <source>
        <dbReference type="PROSITE-ProRule" id="PRU00339"/>
    </source>
</evidence>
<keyword evidence="6" id="KW-1185">Reference proteome</keyword>
<keyword evidence="4" id="KW-0802">TPR repeat</keyword>
<proteinExistence type="predicted"/>
<dbReference type="Gene3D" id="1.25.40.10">
    <property type="entry name" value="Tetratricopeptide repeat domain"/>
    <property type="match status" value="2"/>
</dbReference>
<accession>A0ABU5TCK2</accession>
<dbReference type="EMBL" id="JAYGIE010000001">
    <property type="protein sequence ID" value="MEA5476002.1"/>
    <property type="molecule type" value="Genomic_DNA"/>
</dbReference>
<feature type="repeat" description="TPR" evidence="4">
    <location>
        <begin position="284"/>
        <end position="317"/>
    </location>
</feature>
<dbReference type="SUPFAM" id="SSF48452">
    <property type="entry name" value="TPR-like"/>
    <property type="match status" value="2"/>
</dbReference>
<dbReference type="PANTHER" id="PTHR45954">
    <property type="entry name" value="LD33695P"/>
    <property type="match status" value="1"/>
</dbReference>
<dbReference type="Pfam" id="PF13424">
    <property type="entry name" value="TPR_12"/>
    <property type="match status" value="1"/>
</dbReference>
<protein>
    <submittedName>
        <fullName evidence="5">Tetratricopeptide repeat protein</fullName>
    </submittedName>
</protein>
<keyword evidence="3" id="KW-0677">Repeat</keyword>
<evidence type="ECO:0000313" key="6">
    <source>
        <dbReference type="Proteomes" id="UP001301388"/>
    </source>
</evidence>
<evidence type="ECO:0000256" key="1">
    <source>
        <dbReference type="ARBA" id="ARBA00004496"/>
    </source>
</evidence>
<evidence type="ECO:0000256" key="3">
    <source>
        <dbReference type="ARBA" id="ARBA00022737"/>
    </source>
</evidence>
<dbReference type="RefSeq" id="WP_323258858.1">
    <property type="nucleotide sequence ID" value="NZ_JAYGIE010000001.1"/>
</dbReference>
<dbReference type="InterPro" id="IPR052386">
    <property type="entry name" value="GPSM"/>
</dbReference>
<dbReference type="InterPro" id="IPR019734">
    <property type="entry name" value="TPR_rpt"/>
</dbReference>
<sequence length="491" mass="56485">MMTNLTAAQELYAVLEIDLASAPLDRYEVYAAINYYLVLEDEPSEDVKNLEKVDRYLHVFRHLCEVSEWKKAGQVLSFRLEENGKELHEQLRIWGCYRNQIELYQELLGKVSPEQDLICLSGLGKAFDNLGDFSKSLNYYEKLLELARQVNNRQAEAQALNGLGNIQLPHQNYLKAIAFFQQQLEIAREIGDQEQEGYALICLGWASFRHDMVQGKKLALKSGLNYFEGSLKIARTIGNQDLIFRSLGYISEIYFDYSQVTQSVVFLQEQLDICEETSDQYQRHSVLSSLGQCYSVLKQYENALECLQESLKIVREIGDLYSEVLVLNKLSILYGYELQKYEVAVLYCEKGFEITQKLNLGLDNIIPDVINLFNFYTFLDQKDKSDLYLKMAESIASESDSVETKAMIVMALARAYWSREQIWYRLYGLFLAVKGLMMIPPWQSVNGRIALQLTITVLTKSAQDLQMSAFKNMKKLLGLETAKEVIVNDHQ</sequence>
<evidence type="ECO:0000313" key="5">
    <source>
        <dbReference type="EMBL" id="MEA5476002.1"/>
    </source>
</evidence>
<comment type="caution">
    <text evidence="5">The sequence shown here is derived from an EMBL/GenBank/DDBJ whole genome shotgun (WGS) entry which is preliminary data.</text>
</comment>
<dbReference type="SMART" id="SM00028">
    <property type="entry name" value="TPR"/>
    <property type="match status" value="3"/>
</dbReference>
<gene>
    <name evidence="5" type="ORF">VB774_00065</name>
</gene>
<reference evidence="5 6" key="1">
    <citation type="submission" date="2023-12" db="EMBL/GenBank/DDBJ databases">
        <title>Baltic Sea Cyanobacteria.</title>
        <authorList>
            <person name="Delbaje E."/>
            <person name="Fewer D.P."/>
            <person name="Shishido T.K."/>
        </authorList>
    </citation>
    <scope>NUCLEOTIDE SEQUENCE [LARGE SCALE GENOMIC DNA]</scope>
    <source>
        <strain evidence="5 6">UHCC 0370</strain>
    </source>
</reference>
<organism evidence="5 6">
    <name type="scientific">Pseudanabaena galeata UHCC 0370</name>
    <dbReference type="NCBI Taxonomy" id="3110310"/>
    <lineage>
        <taxon>Bacteria</taxon>
        <taxon>Bacillati</taxon>
        <taxon>Cyanobacteriota</taxon>
        <taxon>Cyanophyceae</taxon>
        <taxon>Pseudanabaenales</taxon>
        <taxon>Pseudanabaenaceae</taxon>
        <taxon>Pseudanabaena</taxon>
    </lineage>
</organism>